<sequence>MHETVLTITSMETLEEALAFKTLNEEWIARIFTIEEADRVILDNPVENIMNRGGDVLIARDSDSIVGCVALVPTGAGVFELSKMSVTPELRGRGYGRKIIHAAINHARGLGATSLFLGSSTKLPNAVHLYESVGFKHVPVEQIRPMPYVRADVFMDMELVNTKTIFFKSQ</sequence>
<dbReference type="PROSITE" id="PS51186">
    <property type="entry name" value="GNAT"/>
    <property type="match status" value="1"/>
</dbReference>
<dbReference type="RefSeq" id="WP_126999082.1">
    <property type="nucleotide sequence ID" value="NZ_CP034346.1"/>
</dbReference>
<dbReference type="InterPro" id="IPR016181">
    <property type="entry name" value="Acyl_CoA_acyltransferase"/>
</dbReference>
<dbReference type="PANTHER" id="PTHR13947">
    <property type="entry name" value="GNAT FAMILY N-ACETYLTRANSFERASE"/>
    <property type="match status" value="1"/>
</dbReference>
<gene>
    <name evidence="3" type="ORF">EI981_13935</name>
</gene>
<reference evidence="4" key="1">
    <citation type="submission" date="2018-12" db="EMBL/GenBank/DDBJ databases">
        <title>Complete genome sequence of Paenibacillus sp. MBLB1234.</title>
        <authorList>
            <person name="Nam Y.-D."/>
            <person name="Kang J."/>
            <person name="Chung W.-H."/>
            <person name="Park Y.S."/>
        </authorList>
    </citation>
    <scope>NUCLEOTIDE SEQUENCE [LARGE SCALE GENOMIC DNA]</scope>
    <source>
        <strain evidence="4">MBLB1234</strain>
    </source>
</reference>
<keyword evidence="4" id="KW-1185">Reference proteome</keyword>
<dbReference type="KEGG" id="plut:EI981_13935"/>
<dbReference type="EMBL" id="CP034346">
    <property type="protein sequence ID" value="AZS15449.1"/>
    <property type="molecule type" value="Genomic_DNA"/>
</dbReference>
<dbReference type="Proteomes" id="UP000270678">
    <property type="component" value="Chromosome"/>
</dbReference>
<evidence type="ECO:0000256" key="1">
    <source>
        <dbReference type="ARBA" id="ARBA00022679"/>
    </source>
</evidence>
<evidence type="ECO:0000259" key="2">
    <source>
        <dbReference type="PROSITE" id="PS51186"/>
    </source>
</evidence>
<accession>A0A3S9UYM9</accession>
<dbReference type="InterPro" id="IPR000182">
    <property type="entry name" value="GNAT_dom"/>
</dbReference>
<feature type="domain" description="N-acetyltransferase" evidence="2">
    <location>
        <begin position="18"/>
        <end position="160"/>
    </location>
</feature>
<name>A0A3S9UYM9_9BACL</name>
<dbReference type="InterPro" id="IPR050769">
    <property type="entry name" value="NAT_camello-type"/>
</dbReference>
<organism evidence="3 4">
    <name type="scientific">Paenibacillus lutimineralis</name>
    <dbReference type="NCBI Taxonomy" id="2707005"/>
    <lineage>
        <taxon>Bacteria</taxon>
        <taxon>Bacillati</taxon>
        <taxon>Bacillota</taxon>
        <taxon>Bacilli</taxon>
        <taxon>Bacillales</taxon>
        <taxon>Paenibacillaceae</taxon>
        <taxon>Paenibacillus</taxon>
    </lineage>
</organism>
<dbReference type="GO" id="GO:0008080">
    <property type="term" value="F:N-acetyltransferase activity"/>
    <property type="evidence" value="ECO:0007669"/>
    <property type="project" value="InterPro"/>
</dbReference>
<dbReference type="PANTHER" id="PTHR13947:SF37">
    <property type="entry name" value="LD18367P"/>
    <property type="match status" value="1"/>
</dbReference>
<dbReference type="CDD" id="cd04301">
    <property type="entry name" value="NAT_SF"/>
    <property type="match status" value="1"/>
</dbReference>
<dbReference type="AlphaFoldDB" id="A0A3S9UYM9"/>
<evidence type="ECO:0000313" key="4">
    <source>
        <dbReference type="Proteomes" id="UP000270678"/>
    </source>
</evidence>
<keyword evidence="1 3" id="KW-0808">Transferase</keyword>
<dbReference type="SUPFAM" id="SSF55729">
    <property type="entry name" value="Acyl-CoA N-acyltransferases (Nat)"/>
    <property type="match status" value="1"/>
</dbReference>
<dbReference type="Pfam" id="PF13508">
    <property type="entry name" value="Acetyltransf_7"/>
    <property type="match status" value="1"/>
</dbReference>
<evidence type="ECO:0000313" key="3">
    <source>
        <dbReference type="EMBL" id="AZS15449.1"/>
    </source>
</evidence>
<protein>
    <submittedName>
        <fullName evidence="3">N-acetyltransferase</fullName>
    </submittedName>
</protein>
<dbReference type="Gene3D" id="3.40.630.30">
    <property type="match status" value="1"/>
</dbReference>
<dbReference type="OrthoDB" id="9799681at2"/>
<proteinExistence type="predicted"/>